<accession>A0A0F7S228</accession>
<name>A0A0F7S228_9BASI</name>
<feature type="non-terminal residue" evidence="1">
    <location>
        <position position="61"/>
    </location>
</feature>
<gene>
    <name evidence="1" type="primary">SSCI73050.1</name>
</gene>
<keyword evidence="2" id="KW-1185">Reference proteome</keyword>
<dbReference type="Proteomes" id="UP000242770">
    <property type="component" value="Unassembled WGS sequence"/>
</dbReference>
<reference evidence="2" key="1">
    <citation type="submission" date="2014-06" db="EMBL/GenBank/DDBJ databases">
        <authorList>
            <person name="Berkman P.J."/>
        </authorList>
    </citation>
    <scope>NUCLEOTIDE SEQUENCE [LARGE SCALE GENOMIC DNA]</scope>
</reference>
<dbReference type="EMBL" id="CCFA01004419">
    <property type="protein sequence ID" value="CDS01718.1"/>
    <property type="molecule type" value="Genomic_DNA"/>
</dbReference>
<dbReference type="AlphaFoldDB" id="A0A0F7S228"/>
<proteinExistence type="predicted"/>
<organism evidence="1 2">
    <name type="scientific">Sporisorium scitamineum</name>
    <dbReference type="NCBI Taxonomy" id="49012"/>
    <lineage>
        <taxon>Eukaryota</taxon>
        <taxon>Fungi</taxon>
        <taxon>Dikarya</taxon>
        <taxon>Basidiomycota</taxon>
        <taxon>Ustilaginomycotina</taxon>
        <taxon>Ustilaginomycetes</taxon>
        <taxon>Ustilaginales</taxon>
        <taxon>Ustilaginaceae</taxon>
        <taxon>Sporisorium</taxon>
    </lineage>
</organism>
<protein>
    <submittedName>
        <fullName evidence="1">Uncharacterized protein</fullName>
    </submittedName>
</protein>
<evidence type="ECO:0000313" key="2">
    <source>
        <dbReference type="Proteomes" id="UP000242770"/>
    </source>
</evidence>
<evidence type="ECO:0000313" key="1">
    <source>
        <dbReference type="EMBL" id="CDS01718.1"/>
    </source>
</evidence>
<sequence>MSADKLDDAAKAKVSTLIKMEQELLHHAGLLAPQIQPSGYTGNLGPWAHALDWQMYWAGKP</sequence>